<accession>D3SZR1</accession>
<keyword evidence="9 11" id="KW-0482">Metalloprotease</keyword>
<dbReference type="eggNOG" id="arCOG01331">
    <property type="taxonomic scope" value="Archaea"/>
</dbReference>
<keyword evidence="8 12" id="KW-1133">Transmembrane helix</keyword>
<gene>
    <name evidence="14" type="ordered locus">Nmag_2766</name>
    <name evidence="15" type="ORF">C500_06571</name>
</gene>
<feature type="domain" description="Peptidase M48" evidence="13">
    <location>
        <begin position="210"/>
        <end position="430"/>
    </location>
</feature>
<comment type="subcellular location">
    <subcellularLocation>
        <location evidence="1">Cell membrane</location>
        <topology evidence="1">Multi-pass membrane protein</topology>
    </subcellularLocation>
</comment>
<reference evidence="14" key="4">
    <citation type="submission" date="2016-09" db="EMBL/GenBank/DDBJ databases">
        <authorList>
            <person name="Pfeiffer F."/>
        </authorList>
    </citation>
    <scope>NUCLEOTIDE SEQUENCE</scope>
    <source>
        <strain evidence="14">ATCC 43099</strain>
    </source>
</reference>
<dbReference type="GO" id="GO:0005886">
    <property type="term" value="C:plasma membrane"/>
    <property type="evidence" value="ECO:0007669"/>
    <property type="project" value="UniProtKB-SubCell"/>
</dbReference>
<dbReference type="EMBL" id="CP001932">
    <property type="protein sequence ID" value="ADD06321.1"/>
    <property type="molecule type" value="Genomic_DNA"/>
</dbReference>
<dbReference type="EMBL" id="AOHS01000027">
    <property type="protein sequence ID" value="ELY31244.1"/>
    <property type="molecule type" value="Genomic_DNA"/>
</dbReference>
<dbReference type="GeneID" id="8825622"/>
<keyword evidence="3 11" id="KW-0645">Protease</keyword>
<evidence type="ECO:0000256" key="11">
    <source>
        <dbReference type="RuleBase" id="RU003983"/>
    </source>
</evidence>
<dbReference type="Proteomes" id="UP000001879">
    <property type="component" value="Chromosome"/>
</dbReference>
<protein>
    <submittedName>
        <fullName evidence="15">Heat shock protein HtpX</fullName>
    </submittedName>
    <submittedName>
        <fullName evidence="14">Peptidase M48 family protein</fullName>
    </submittedName>
</protein>
<dbReference type="KEGG" id="nmg:Nmag_2766"/>
<dbReference type="Gene3D" id="3.30.2010.10">
    <property type="entry name" value="Metalloproteases ('zincins'), catalytic domain"/>
    <property type="match status" value="1"/>
</dbReference>
<keyword evidence="4 12" id="KW-0812">Transmembrane</keyword>
<feature type="transmembrane region" description="Helical" evidence="12">
    <location>
        <begin position="50"/>
        <end position="76"/>
    </location>
</feature>
<dbReference type="InterPro" id="IPR050083">
    <property type="entry name" value="HtpX_protease"/>
</dbReference>
<dbReference type="GO" id="GO:0004222">
    <property type="term" value="F:metalloendopeptidase activity"/>
    <property type="evidence" value="ECO:0007669"/>
    <property type="project" value="InterPro"/>
</dbReference>
<comment type="similarity">
    <text evidence="11">Belongs to the peptidase M48 family.</text>
</comment>
<dbReference type="AlphaFoldDB" id="D3SZR1"/>
<organism evidence="14 16">
    <name type="scientific">Natrialba magadii (strain ATCC 43099 / DSM 3394 / CCM 3739 / CIP 104546 / IAM 13178 / JCM 8861 / NBRC 102185 / NCIMB 2190 / MS3)</name>
    <name type="common">Natronobacterium magadii</name>
    <dbReference type="NCBI Taxonomy" id="547559"/>
    <lineage>
        <taxon>Archaea</taxon>
        <taxon>Methanobacteriati</taxon>
        <taxon>Methanobacteriota</taxon>
        <taxon>Stenosarchaea group</taxon>
        <taxon>Halobacteria</taxon>
        <taxon>Halobacteriales</taxon>
        <taxon>Natrialbaceae</taxon>
        <taxon>Natrialba</taxon>
    </lineage>
</organism>
<keyword evidence="6 11" id="KW-0378">Hydrolase</keyword>
<dbReference type="InterPro" id="IPR001915">
    <property type="entry name" value="Peptidase_M48"/>
</dbReference>
<evidence type="ECO:0000256" key="12">
    <source>
        <dbReference type="SAM" id="Phobius"/>
    </source>
</evidence>
<dbReference type="GO" id="GO:0006508">
    <property type="term" value="P:proteolysis"/>
    <property type="evidence" value="ECO:0007669"/>
    <property type="project" value="UniProtKB-KW"/>
</dbReference>
<dbReference type="PANTHER" id="PTHR43221">
    <property type="entry name" value="PROTEASE HTPX"/>
    <property type="match status" value="1"/>
</dbReference>
<reference evidence="14 16" key="2">
    <citation type="journal article" date="2012" name="BMC Genomics">
        <title>A comparative genomics perspective on the genetic content of the alkaliphilic haloarchaeon Natrialba magadii ATCC 43099T.</title>
        <authorList>
            <person name="Siddaramappa S."/>
            <person name="Challacombe J.F."/>
            <person name="Decastro R.E."/>
            <person name="Pfeiffer F."/>
            <person name="Sastre D.E."/>
            <person name="Gimenez M.I."/>
            <person name="Paggi R.A."/>
            <person name="Detter J.C."/>
            <person name="Davenport K.W."/>
            <person name="Goodwin L.A."/>
            <person name="Kyrpides N."/>
            <person name="Tapia R."/>
            <person name="Pitluck S."/>
            <person name="Lucas S."/>
            <person name="Woyke T."/>
            <person name="Maupin-Furlow J.A."/>
        </authorList>
    </citation>
    <scope>NUCLEOTIDE SEQUENCE [LARGE SCALE GENOMIC DNA]</scope>
    <source>
        <strain evidence="14">ATCC 43099</strain>
        <strain evidence="16">ATCC 43099 / DSM 3394 / CCM 3739 / CIP 104546 / IAM 13178 / JCM 8861 / NBRC 102185 / NCIMB 2190 / MS3</strain>
    </source>
</reference>
<dbReference type="Proteomes" id="UP000011543">
    <property type="component" value="Unassembled WGS sequence"/>
</dbReference>
<proteinExistence type="inferred from homology"/>
<evidence type="ECO:0000256" key="2">
    <source>
        <dbReference type="ARBA" id="ARBA00022475"/>
    </source>
</evidence>
<evidence type="ECO:0000313" key="15">
    <source>
        <dbReference type="EMBL" id="ELY31244.1"/>
    </source>
</evidence>
<evidence type="ECO:0000256" key="9">
    <source>
        <dbReference type="ARBA" id="ARBA00023049"/>
    </source>
</evidence>
<evidence type="ECO:0000256" key="1">
    <source>
        <dbReference type="ARBA" id="ARBA00004651"/>
    </source>
</evidence>
<feature type="transmembrane region" description="Helical" evidence="12">
    <location>
        <begin position="144"/>
        <end position="166"/>
    </location>
</feature>
<evidence type="ECO:0000256" key="5">
    <source>
        <dbReference type="ARBA" id="ARBA00022723"/>
    </source>
</evidence>
<dbReference type="PaxDb" id="547559-Nmag_2766"/>
<evidence type="ECO:0000259" key="13">
    <source>
        <dbReference type="Pfam" id="PF01435"/>
    </source>
</evidence>
<evidence type="ECO:0000313" key="14">
    <source>
        <dbReference type="EMBL" id="ADD06321.1"/>
    </source>
</evidence>
<evidence type="ECO:0000256" key="7">
    <source>
        <dbReference type="ARBA" id="ARBA00022833"/>
    </source>
</evidence>
<keyword evidence="10 12" id="KW-0472">Membrane</keyword>
<reference evidence="15 17" key="3">
    <citation type="journal article" date="2014" name="PLoS Genet.">
        <title>Phylogenetically driven sequencing of extremely halophilic archaea reveals strategies for static and dynamic osmo-response.</title>
        <authorList>
            <person name="Becker E.A."/>
            <person name="Seitzer P.M."/>
            <person name="Tritt A."/>
            <person name="Larsen D."/>
            <person name="Krusor M."/>
            <person name="Yao A.I."/>
            <person name="Wu D."/>
            <person name="Madern D."/>
            <person name="Eisen J.A."/>
            <person name="Darling A.E."/>
            <person name="Facciotti M.T."/>
        </authorList>
    </citation>
    <scope>NUCLEOTIDE SEQUENCE [LARGE SCALE GENOMIC DNA]</scope>
    <source>
        <strain evidence="17">ATCC 43099 / DSM 3394 / CCM 3739 / CIP 104546 / IAM 13178 / JCM 8861 / NBRC 102185 / NCIMB 2190 / MS3</strain>
        <strain evidence="15">MS-3</strain>
    </source>
</reference>
<dbReference type="OrthoDB" id="28389at2157"/>
<evidence type="ECO:0000256" key="6">
    <source>
        <dbReference type="ARBA" id="ARBA00022801"/>
    </source>
</evidence>
<comment type="cofactor">
    <cofactor evidence="11">
        <name>Zn(2+)</name>
        <dbReference type="ChEBI" id="CHEBI:29105"/>
    </cofactor>
    <text evidence="11">Binds 1 zinc ion per subunit.</text>
</comment>
<evidence type="ECO:0000256" key="8">
    <source>
        <dbReference type="ARBA" id="ARBA00022989"/>
    </source>
</evidence>
<dbReference type="Pfam" id="PF01435">
    <property type="entry name" value="Peptidase_M48"/>
    <property type="match status" value="1"/>
</dbReference>
<dbReference type="HOGENOM" id="CLU_051792_0_0_2"/>
<evidence type="ECO:0000256" key="4">
    <source>
        <dbReference type="ARBA" id="ARBA00022692"/>
    </source>
</evidence>
<keyword evidence="15" id="KW-0346">Stress response</keyword>
<dbReference type="PANTHER" id="PTHR43221:SF1">
    <property type="entry name" value="PROTEASE HTPX"/>
    <property type="match status" value="1"/>
</dbReference>
<feature type="transmembrane region" description="Helical" evidence="12">
    <location>
        <begin position="21"/>
        <end position="44"/>
    </location>
</feature>
<dbReference type="PATRIC" id="fig|547559.17.peg.1274"/>
<evidence type="ECO:0000256" key="3">
    <source>
        <dbReference type="ARBA" id="ARBA00022670"/>
    </source>
</evidence>
<keyword evidence="7 11" id="KW-0862">Zinc</keyword>
<keyword evidence="5" id="KW-0479">Metal-binding</keyword>
<feature type="transmembrane region" description="Helical" evidence="12">
    <location>
        <begin position="121"/>
        <end position="138"/>
    </location>
</feature>
<sequence length="431" mass="46743">MTMTMTMTMTNETLQRTRVRVGLWLRIVAAGSIATLGFVLLFLIEVAAITLLSMFMLVVAPFAVAMLLLFVGLWVFTAGLYRRLMPTSLVVGRISNKWLGDLEQVARQVANPRDGLKRRPIALMLCALVVWLVGAVLVESTTLISTFEALLVVSTVIGVGSATYYTGKTIAEERGRGGVVEAQLEDDIDVLETTAAANEELAGEAGYSLAELQARVDRLAAQAGAPAPTVRLGRERVPFAATVGFRPGTSTIIVSTGLCSALSTRELEAVLAHELAHAVNRDAAVLTALALPNAKFETMLETALADPHDDATTPIQGHPMLLLAALPIVAFTRASVILVTRYREYVADRGAVALTGDPAALASALETLDQELTRRPSSDLRTHHSTAAFSIVPPPWEEHRFFDRTRRFIARTLLGTHPSTKKRIERLRTRV</sequence>
<name>D3SZR1_NATMM</name>
<evidence type="ECO:0000313" key="17">
    <source>
        <dbReference type="Proteomes" id="UP000011543"/>
    </source>
</evidence>
<keyword evidence="2" id="KW-1003">Cell membrane</keyword>
<keyword evidence="16" id="KW-1185">Reference proteome</keyword>
<dbReference type="GO" id="GO:0046872">
    <property type="term" value="F:metal ion binding"/>
    <property type="evidence" value="ECO:0007669"/>
    <property type="project" value="UniProtKB-KW"/>
</dbReference>
<dbReference type="STRING" id="547559.Nmag_2766"/>
<evidence type="ECO:0000313" key="16">
    <source>
        <dbReference type="Proteomes" id="UP000001879"/>
    </source>
</evidence>
<dbReference type="RefSeq" id="WP_004214952.1">
    <property type="nucleotide sequence ID" value="NC_013922.1"/>
</dbReference>
<reference evidence="16" key="1">
    <citation type="submission" date="2010-02" db="EMBL/GenBank/DDBJ databases">
        <title>Complete sequence of chromosome of Natrialba magadii ATCC 43099.</title>
        <authorList>
            <consortium name="US DOE Joint Genome Institute"/>
            <person name="Lucas S."/>
            <person name="Copeland A."/>
            <person name="Lapidus A."/>
            <person name="Cheng J.-F."/>
            <person name="Bruce D."/>
            <person name="Goodwin L."/>
            <person name="Pitluck S."/>
            <person name="Davenport K."/>
            <person name="Saunders E."/>
            <person name="Detter J.C."/>
            <person name="Han C."/>
            <person name="Tapia R."/>
            <person name="Land M."/>
            <person name="Hauser L."/>
            <person name="Kyrpides N."/>
            <person name="Mikhailova N."/>
            <person name="De Castro R.E."/>
            <person name="Maupin-Furlow J.A."/>
            <person name="Woyke T."/>
        </authorList>
    </citation>
    <scope>NUCLEOTIDE SEQUENCE [LARGE SCALE GENOMIC DNA]</scope>
    <source>
        <strain evidence="16">ATCC 43099 / DSM 3394 / CCM 3739 / CIP 104546 / IAM 13178 / JCM 8861 / NBRC 102185 / NCIMB 2190 / MS3</strain>
    </source>
</reference>
<evidence type="ECO:0000256" key="10">
    <source>
        <dbReference type="ARBA" id="ARBA00023136"/>
    </source>
</evidence>